<dbReference type="SUPFAM" id="SSF55874">
    <property type="entry name" value="ATPase domain of HSP90 chaperone/DNA topoisomerase II/histidine kinase"/>
    <property type="match status" value="1"/>
</dbReference>
<dbReference type="InterPro" id="IPR005467">
    <property type="entry name" value="His_kinase_dom"/>
</dbReference>
<evidence type="ECO:0000256" key="4">
    <source>
        <dbReference type="PROSITE-ProRule" id="PRU00169"/>
    </source>
</evidence>
<dbReference type="GO" id="GO:0000155">
    <property type="term" value="F:phosphorelay sensor kinase activity"/>
    <property type="evidence" value="ECO:0007669"/>
    <property type="project" value="InterPro"/>
</dbReference>
<dbReference type="InterPro" id="IPR036890">
    <property type="entry name" value="HATPase_C_sf"/>
</dbReference>
<dbReference type="SUPFAM" id="SSF55785">
    <property type="entry name" value="PYP-like sensor domain (PAS domain)"/>
    <property type="match status" value="2"/>
</dbReference>
<dbReference type="EMBL" id="BSDX01000001">
    <property type="protein sequence ID" value="GLI53491.1"/>
    <property type="molecule type" value="Genomic_DNA"/>
</dbReference>
<dbReference type="InterPro" id="IPR004358">
    <property type="entry name" value="Sig_transdc_His_kin-like_C"/>
</dbReference>
<dbReference type="SMART" id="SM00086">
    <property type="entry name" value="PAC"/>
    <property type="match status" value="2"/>
</dbReference>
<dbReference type="SMART" id="SM00388">
    <property type="entry name" value="HisKA"/>
    <property type="match status" value="1"/>
</dbReference>
<dbReference type="PROSITE" id="PS50112">
    <property type="entry name" value="PAS"/>
    <property type="match status" value="1"/>
</dbReference>
<dbReference type="SUPFAM" id="SSF52172">
    <property type="entry name" value="CheY-like"/>
    <property type="match status" value="1"/>
</dbReference>
<accession>A0A9W6LJR8</accession>
<dbReference type="Pfam" id="PF02518">
    <property type="entry name" value="HATPase_c"/>
    <property type="match status" value="1"/>
</dbReference>
<dbReference type="InterPro" id="IPR036097">
    <property type="entry name" value="HisK_dim/P_sf"/>
</dbReference>
<dbReference type="InterPro" id="IPR001789">
    <property type="entry name" value="Sig_transdc_resp-reg_receiver"/>
</dbReference>
<dbReference type="PROSITE" id="PS50113">
    <property type="entry name" value="PAC"/>
    <property type="match status" value="2"/>
</dbReference>
<feature type="domain" description="Response regulatory" evidence="7">
    <location>
        <begin position="452"/>
        <end position="568"/>
    </location>
</feature>
<dbReference type="Gene3D" id="3.40.50.2300">
    <property type="match status" value="1"/>
</dbReference>
<feature type="domain" description="PAC" evidence="9">
    <location>
        <begin position="139"/>
        <end position="189"/>
    </location>
</feature>
<organism evidence="10 11">
    <name type="scientific">Thermodesulfovibrio yellowstonii</name>
    <dbReference type="NCBI Taxonomy" id="28262"/>
    <lineage>
        <taxon>Bacteria</taxon>
        <taxon>Pseudomonadati</taxon>
        <taxon>Nitrospirota</taxon>
        <taxon>Thermodesulfovibrionia</taxon>
        <taxon>Thermodesulfovibrionales</taxon>
        <taxon>Thermodesulfovibrionaceae</taxon>
        <taxon>Thermodesulfovibrio</taxon>
    </lineage>
</organism>
<evidence type="ECO:0000259" key="7">
    <source>
        <dbReference type="PROSITE" id="PS50110"/>
    </source>
</evidence>
<keyword evidence="11" id="KW-1185">Reference proteome</keyword>
<dbReference type="CDD" id="cd00156">
    <property type="entry name" value="REC"/>
    <property type="match status" value="1"/>
</dbReference>
<dbReference type="InterPro" id="IPR000014">
    <property type="entry name" value="PAS"/>
</dbReference>
<dbReference type="NCBIfam" id="TIGR00229">
    <property type="entry name" value="sensory_box"/>
    <property type="match status" value="1"/>
</dbReference>
<feature type="domain" description="PAC" evidence="9">
    <location>
        <begin position="11"/>
        <end position="64"/>
    </location>
</feature>
<dbReference type="Gene3D" id="3.30.565.10">
    <property type="entry name" value="Histidine kinase-like ATPase, C-terminal domain"/>
    <property type="match status" value="1"/>
</dbReference>
<dbReference type="PROSITE" id="PS50109">
    <property type="entry name" value="HIS_KIN"/>
    <property type="match status" value="1"/>
</dbReference>
<dbReference type="PANTHER" id="PTHR43065:SF42">
    <property type="entry name" value="TWO-COMPONENT SENSOR PPRA"/>
    <property type="match status" value="1"/>
</dbReference>
<dbReference type="InterPro" id="IPR003594">
    <property type="entry name" value="HATPase_dom"/>
</dbReference>
<evidence type="ECO:0000259" key="9">
    <source>
        <dbReference type="PROSITE" id="PS50113"/>
    </source>
</evidence>
<feature type="coiled-coil region" evidence="5">
    <location>
        <begin position="173"/>
        <end position="200"/>
    </location>
</feature>
<dbReference type="InterPro" id="IPR011006">
    <property type="entry name" value="CheY-like_superfamily"/>
</dbReference>
<evidence type="ECO:0000313" key="11">
    <source>
        <dbReference type="Proteomes" id="UP001144297"/>
    </source>
</evidence>
<dbReference type="InterPro" id="IPR013655">
    <property type="entry name" value="PAS_fold_3"/>
</dbReference>
<dbReference type="Pfam" id="PF08447">
    <property type="entry name" value="PAS_3"/>
    <property type="match status" value="1"/>
</dbReference>
<feature type="domain" description="Histidine kinase" evidence="6">
    <location>
        <begin position="209"/>
        <end position="431"/>
    </location>
</feature>
<dbReference type="CDD" id="cd00130">
    <property type="entry name" value="PAS"/>
    <property type="match status" value="1"/>
</dbReference>
<comment type="catalytic activity">
    <reaction evidence="1">
        <text>ATP + protein L-histidine = ADP + protein N-phospho-L-histidine.</text>
        <dbReference type="EC" id="2.7.13.3"/>
    </reaction>
</comment>
<dbReference type="SMART" id="SM00091">
    <property type="entry name" value="PAS"/>
    <property type="match status" value="1"/>
</dbReference>
<keyword evidence="3 4" id="KW-0597">Phosphoprotein</keyword>
<dbReference type="SUPFAM" id="SSF47384">
    <property type="entry name" value="Homodimeric domain of signal transducing histidine kinase"/>
    <property type="match status" value="1"/>
</dbReference>
<evidence type="ECO:0000313" key="10">
    <source>
        <dbReference type="EMBL" id="GLI53491.1"/>
    </source>
</evidence>
<name>A0A9W6LJR8_9BACT</name>
<protein>
    <recommendedName>
        <fullName evidence="2">histidine kinase</fullName>
        <ecNumber evidence="2">2.7.13.3</ecNumber>
    </recommendedName>
</protein>
<dbReference type="InterPro" id="IPR035965">
    <property type="entry name" value="PAS-like_dom_sf"/>
</dbReference>
<dbReference type="InterPro" id="IPR001610">
    <property type="entry name" value="PAC"/>
</dbReference>
<proteinExistence type="predicted"/>
<gene>
    <name evidence="10" type="ORF">TISLANDTSLP1_11840</name>
</gene>
<dbReference type="SMART" id="SM00387">
    <property type="entry name" value="HATPase_c"/>
    <property type="match status" value="1"/>
</dbReference>
<feature type="coiled-coil region" evidence="5">
    <location>
        <begin position="48"/>
        <end position="79"/>
    </location>
</feature>
<dbReference type="Pfam" id="PF00072">
    <property type="entry name" value="Response_reg"/>
    <property type="match status" value="1"/>
</dbReference>
<dbReference type="InterPro" id="IPR000700">
    <property type="entry name" value="PAS-assoc_C"/>
</dbReference>
<dbReference type="PANTHER" id="PTHR43065">
    <property type="entry name" value="SENSOR HISTIDINE KINASE"/>
    <property type="match status" value="1"/>
</dbReference>
<comment type="caution">
    <text evidence="10">The sequence shown here is derived from an EMBL/GenBank/DDBJ whole genome shotgun (WGS) entry which is preliminary data.</text>
</comment>
<dbReference type="PRINTS" id="PR00344">
    <property type="entry name" value="BCTRLSENSOR"/>
</dbReference>
<evidence type="ECO:0000256" key="3">
    <source>
        <dbReference type="ARBA" id="ARBA00022553"/>
    </source>
</evidence>
<feature type="modified residue" description="4-aspartylphosphate" evidence="4">
    <location>
        <position position="503"/>
    </location>
</feature>
<dbReference type="Pfam" id="PF00512">
    <property type="entry name" value="HisKA"/>
    <property type="match status" value="1"/>
</dbReference>
<sequence>MQKKVINGHADIAEFRFVTRWGEVRWLRDYAIPIFDKSNHRVIKIYGAAQDITERRKLLEELRESEEKYRTVVENASEAIIIAQDGMLKFVNPKAMEISGYSEEELLSKPFVEFIHPDDREKTLDLHLKMLNGEETSLTNYQLRIIHKQGNIKWIETNAALIKWQGNPAALNLMRDITDLKKAEEEKENLYKQLLHAQKMEAIGKLTAGIAHDFNNMLTSIKGFTQLAMMSLSENDPLRVYLKNVLESSEKAEKLVKQLLAFSRKQVLETKAININELIKGMEELIKRVIGEDIILNLKLAPDIGLIKVDPVQIENAIVNLIVNARDAMPKGGMLTIETYNFEIDEEFVKSHPGAQLGKQVVVSVKDTGVGIPEEIKDKIFDPFFTTKEEKGTGLGLSTVYGIVKQHGGNIWFESEVGRGTTFKIFIPAVTEETEQEITEPVEGKLLKGQETVLVIDDDEKVRATVLEMLKKLGYKTLEAHNHDIALFLVRFYDKPIDLVICDVVMPVMSGPKLINRIEAYSPNVKVLYMSGYPDDVIATHGITEKGIDFIQKPFTIETLSKKIREIIDKKD</sequence>
<dbReference type="Gene3D" id="1.10.287.130">
    <property type="match status" value="1"/>
</dbReference>
<dbReference type="Proteomes" id="UP001144297">
    <property type="component" value="Unassembled WGS sequence"/>
</dbReference>
<evidence type="ECO:0000259" key="6">
    <source>
        <dbReference type="PROSITE" id="PS50109"/>
    </source>
</evidence>
<dbReference type="Gene3D" id="3.30.450.20">
    <property type="entry name" value="PAS domain"/>
    <property type="match status" value="2"/>
</dbReference>
<dbReference type="InterPro" id="IPR003661">
    <property type="entry name" value="HisK_dim/P_dom"/>
</dbReference>
<reference evidence="10" key="1">
    <citation type="submission" date="2022-12" db="EMBL/GenBank/DDBJ databases">
        <title>Reference genome sequencing for broad-spectrum identification of bacterial and archaeal isolates by mass spectrometry.</title>
        <authorList>
            <person name="Sekiguchi Y."/>
            <person name="Tourlousse D.M."/>
        </authorList>
    </citation>
    <scope>NUCLEOTIDE SEQUENCE</scope>
    <source>
        <strain evidence="10">TSL-P1</strain>
    </source>
</reference>
<evidence type="ECO:0000259" key="8">
    <source>
        <dbReference type="PROSITE" id="PS50112"/>
    </source>
</evidence>
<keyword evidence="5" id="KW-0175">Coiled coil</keyword>
<dbReference type="AlphaFoldDB" id="A0A9W6LJR8"/>
<dbReference type="CDD" id="cd00082">
    <property type="entry name" value="HisKA"/>
    <property type="match status" value="1"/>
</dbReference>
<dbReference type="SMART" id="SM00448">
    <property type="entry name" value="REC"/>
    <property type="match status" value="1"/>
</dbReference>
<feature type="domain" description="PAS" evidence="8">
    <location>
        <begin position="65"/>
        <end position="134"/>
    </location>
</feature>
<dbReference type="PROSITE" id="PS50110">
    <property type="entry name" value="RESPONSE_REGULATORY"/>
    <property type="match status" value="1"/>
</dbReference>
<dbReference type="EC" id="2.7.13.3" evidence="2"/>
<evidence type="ECO:0000256" key="2">
    <source>
        <dbReference type="ARBA" id="ARBA00012438"/>
    </source>
</evidence>
<evidence type="ECO:0000256" key="1">
    <source>
        <dbReference type="ARBA" id="ARBA00000085"/>
    </source>
</evidence>
<evidence type="ECO:0000256" key="5">
    <source>
        <dbReference type="SAM" id="Coils"/>
    </source>
</evidence>